<name>A0A9P4WDC8_CURKU</name>
<proteinExistence type="predicted"/>
<dbReference type="Proteomes" id="UP000801428">
    <property type="component" value="Unassembled WGS sequence"/>
</dbReference>
<organism evidence="2 3">
    <name type="scientific">Curvularia kusanoi</name>
    <name type="common">Cochliobolus kusanoi</name>
    <dbReference type="NCBI Taxonomy" id="90978"/>
    <lineage>
        <taxon>Eukaryota</taxon>
        <taxon>Fungi</taxon>
        <taxon>Dikarya</taxon>
        <taxon>Ascomycota</taxon>
        <taxon>Pezizomycotina</taxon>
        <taxon>Dothideomycetes</taxon>
        <taxon>Pleosporomycetidae</taxon>
        <taxon>Pleosporales</taxon>
        <taxon>Pleosporineae</taxon>
        <taxon>Pleosporaceae</taxon>
        <taxon>Curvularia</taxon>
    </lineage>
</organism>
<comment type="caution">
    <text evidence="2">The sequence shown here is derived from an EMBL/GenBank/DDBJ whole genome shotgun (WGS) entry which is preliminary data.</text>
</comment>
<dbReference type="EMBL" id="SWKU01000005">
    <property type="protein sequence ID" value="KAF3006757.1"/>
    <property type="molecule type" value="Genomic_DNA"/>
</dbReference>
<keyword evidence="1" id="KW-0732">Signal</keyword>
<sequence length="109" mass="12573">MRFTLLLAALAAPIGSYVLPDPSTFPTPTETVTAATHTVVEDSSKIWENHRPEFSKFWDYHHPDSSKTWDYHRPDPSKTWDYHHPEFSKSIVRDMVALTNASERDWGNT</sequence>
<evidence type="ECO:0000313" key="3">
    <source>
        <dbReference type="Proteomes" id="UP000801428"/>
    </source>
</evidence>
<accession>A0A9P4WDC8</accession>
<evidence type="ECO:0000313" key="2">
    <source>
        <dbReference type="EMBL" id="KAF3006757.1"/>
    </source>
</evidence>
<evidence type="ECO:0000256" key="1">
    <source>
        <dbReference type="SAM" id="SignalP"/>
    </source>
</evidence>
<reference evidence="2" key="1">
    <citation type="submission" date="2019-04" db="EMBL/GenBank/DDBJ databases">
        <title>Sequencing of skin fungus with MAO and IRED activity.</title>
        <authorList>
            <person name="Marsaioli A.J."/>
            <person name="Bonatto J.M.C."/>
            <person name="Reis Junior O."/>
        </authorList>
    </citation>
    <scope>NUCLEOTIDE SEQUENCE</scope>
    <source>
        <strain evidence="2">30M1</strain>
    </source>
</reference>
<gene>
    <name evidence="2" type="ORF">E8E13_009968</name>
</gene>
<dbReference type="AlphaFoldDB" id="A0A9P4WDC8"/>
<protein>
    <submittedName>
        <fullName evidence="2">Uncharacterized protein</fullName>
    </submittedName>
</protein>
<feature type="chain" id="PRO_5040230391" evidence="1">
    <location>
        <begin position="17"/>
        <end position="109"/>
    </location>
</feature>
<feature type="signal peptide" evidence="1">
    <location>
        <begin position="1"/>
        <end position="16"/>
    </location>
</feature>
<keyword evidence="3" id="KW-1185">Reference proteome</keyword>